<sequence length="144" mass="15476">MNIKASLMVAFAACIMLAGVAAAEYPDAGDTWDYAKSFDIDQGYNSVAGTLAPYQDPEDGVDCWVNGTATGSDLKLYLNSVGYNKCIKAEMFNDNGGLMQRVHKYPDGTLDNIFITSILNPSPVHVDISGTPGDGSYGFIVYKK</sequence>
<dbReference type="HOGENOM" id="CLU_1943894_0_0_2"/>
<accession>A0A0E3PNW5</accession>
<dbReference type="STRING" id="1434118.MSSAC_2303"/>
<reference evidence="1 2" key="1">
    <citation type="submission" date="2014-07" db="EMBL/GenBank/DDBJ databases">
        <title>Methanogenic archaea and the global carbon cycle.</title>
        <authorList>
            <person name="Henriksen J.R."/>
            <person name="Luke J."/>
            <person name="Reinhart S."/>
            <person name="Benedict M.N."/>
            <person name="Youngblut N.D."/>
            <person name="Metcalf M.E."/>
            <person name="Whitaker R.J."/>
            <person name="Metcalf W.W."/>
        </authorList>
    </citation>
    <scope>NUCLEOTIDE SEQUENCE [LARGE SCALE GENOMIC DNA]</scope>
    <source>
        <strain evidence="1 2">C2J</strain>
    </source>
</reference>
<dbReference type="EMBL" id="CP009508">
    <property type="protein sequence ID" value="AKB36893.1"/>
    <property type="molecule type" value="Genomic_DNA"/>
</dbReference>
<dbReference type="KEGG" id="msj:MSSAC_2303"/>
<name>A0A0E3PNW5_9EURY</name>
<evidence type="ECO:0000313" key="2">
    <source>
        <dbReference type="Proteomes" id="UP000033123"/>
    </source>
</evidence>
<dbReference type="Proteomes" id="UP000033123">
    <property type="component" value="Chromosome"/>
</dbReference>
<dbReference type="AlphaFoldDB" id="A0A0E3PNW5"/>
<organism evidence="1 2">
    <name type="scientific">Methanosarcina siciliae C2J</name>
    <dbReference type="NCBI Taxonomy" id="1434118"/>
    <lineage>
        <taxon>Archaea</taxon>
        <taxon>Methanobacteriati</taxon>
        <taxon>Methanobacteriota</taxon>
        <taxon>Stenosarchaea group</taxon>
        <taxon>Methanomicrobia</taxon>
        <taxon>Methanosarcinales</taxon>
        <taxon>Methanosarcinaceae</taxon>
        <taxon>Methanosarcina</taxon>
    </lineage>
</organism>
<gene>
    <name evidence="1" type="ORF">MSSAC_2303</name>
</gene>
<proteinExistence type="predicted"/>
<protein>
    <submittedName>
        <fullName evidence="1">Uncharacterized protein</fullName>
    </submittedName>
</protein>
<evidence type="ECO:0000313" key="1">
    <source>
        <dbReference type="EMBL" id="AKB36893.1"/>
    </source>
</evidence>
<dbReference type="PATRIC" id="fig|1434118.4.peg.2963"/>